<dbReference type="InterPro" id="IPR050325">
    <property type="entry name" value="Prot/Nucl_acid_deglycase"/>
</dbReference>
<dbReference type="PANTHER" id="PTHR48094">
    <property type="entry name" value="PROTEIN/NUCLEIC ACID DEGLYCASE DJ-1-RELATED"/>
    <property type="match status" value="1"/>
</dbReference>
<evidence type="ECO:0000313" key="8">
    <source>
        <dbReference type="Proteomes" id="UP000184330"/>
    </source>
</evidence>
<dbReference type="AlphaFoldDB" id="A0A1L7WUB6"/>
<sequence>MASKLRVLMVLSSATKFTMTGKPTGWYLPEFAHPYTVLSEIADITVVSPKGGHSQVDPGSVNNTASTDTVSHSFLRDREEIWTNTGKISDFVGKEKDFDALCCPGGHAPLFDLAEDNDLKSLIRDVYEAGKVVAAICHGVIVFKDVKLSNGEYLVANSAVTGFSNEEEDKAGLTDVCPVLVETELVKMGAIFEKSEVAFKAHVTVAHGGRLITGQNPASAPGFAEAIKNSLLKASNAKTELKRSDIGDYD</sequence>
<comment type="catalytic activity">
    <reaction evidence="5">
        <text>methylglyoxal + H2O = (R)-lactate + H(+)</text>
        <dbReference type="Rhea" id="RHEA:27754"/>
        <dbReference type="ChEBI" id="CHEBI:15377"/>
        <dbReference type="ChEBI" id="CHEBI:15378"/>
        <dbReference type="ChEBI" id="CHEBI:16004"/>
        <dbReference type="ChEBI" id="CHEBI:17158"/>
        <dbReference type="EC" id="4.2.1.130"/>
    </reaction>
</comment>
<evidence type="ECO:0000256" key="2">
    <source>
        <dbReference type="ARBA" id="ARBA00023016"/>
    </source>
</evidence>
<dbReference type="OrthoDB" id="543156at2759"/>
<proteinExistence type="inferred from homology"/>
<dbReference type="EC" id="4.2.1.130" evidence="1"/>
<reference evidence="7 8" key="1">
    <citation type="submission" date="2016-03" db="EMBL/GenBank/DDBJ databases">
        <authorList>
            <person name="Ploux O."/>
        </authorList>
    </citation>
    <scope>NUCLEOTIDE SEQUENCE [LARGE SCALE GENOMIC DNA]</scope>
    <source>
        <strain evidence="7 8">UAMH 11012</strain>
    </source>
</reference>
<evidence type="ECO:0000256" key="3">
    <source>
        <dbReference type="ARBA" id="ARBA00023239"/>
    </source>
</evidence>
<keyword evidence="8" id="KW-1185">Reference proteome</keyword>
<comment type="similarity">
    <text evidence="4">Belongs to the peptidase C56 family. HSP31-like subfamily.</text>
</comment>
<feature type="domain" description="DJ-1/PfpI" evidence="6">
    <location>
        <begin position="72"/>
        <end position="227"/>
    </location>
</feature>
<evidence type="ECO:0000256" key="5">
    <source>
        <dbReference type="ARBA" id="ARBA00048082"/>
    </source>
</evidence>
<dbReference type="GO" id="GO:0019172">
    <property type="term" value="F:glyoxalase III activity"/>
    <property type="evidence" value="ECO:0007669"/>
    <property type="project" value="UniProtKB-EC"/>
</dbReference>
<evidence type="ECO:0000259" key="6">
    <source>
        <dbReference type="Pfam" id="PF01965"/>
    </source>
</evidence>
<keyword evidence="2" id="KW-0346">Stress response</keyword>
<dbReference type="CDD" id="cd03141">
    <property type="entry name" value="GATase1_Hsp31_like"/>
    <property type="match status" value="1"/>
</dbReference>
<name>A0A1L7WUB6_9HELO</name>
<dbReference type="GO" id="GO:0019243">
    <property type="term" value="P:methylglyoxal catabolic process to D-lactate via S-lactoyl-glutathione"/>
    <property type="evidence" value="ECO:0007669"/>
    <property type="project" value="TreeGrafter"/>
</dbReference>
<dbReference type="Pfam" id="PF01965">
    <property type="entry name" value="DJ-1_PfpI"/>
    <property type="match status" value="1"/>
</dbReference>
<dbReference type="GO" id="GO:0005737">
    <property type="term" value="C:cytoplasm"/>
    <property type="evidence" value="ECO:0007669"/>
    <property type="project" value="TreeGrafter"/>
</dbReference>
<keyword evidence="3" id="KW-0456">Lyase</keyword>
<dbReference type="SUPFAM" id="SSF52317">
    <property type="entry name" value="Class I glutamine amidotransferase-like"/>
    <property type="match status" value="1"/>
</dbReference>
<dbReference type="STRING" id="576137.A0A1L7WUB6"/>
<evidence type="ECO:0000256" key="4">
    <source>
        <dbReference type="ARBA" id="ARBA00038493"/>
    </source>
</evidence>
<dbReference type="InterPro" id="IPR029062">
    <property type="entry name" value="Class_I_gatase-like"/>
</dbReference>
<organism evidence="7 8">
    <name type="scientific">Phialocephala subalpina</name>
    <dbReference type="NCBI Taxonomy" id="576137"/>
    <lineage>
        <taxon>Eukaryota</taxon>
        <taxon>Fungi</taxon>
        <taxon>Dikarya</taxon>
        <taxon>Ascomycota</taxon>
        <taxon>Pezizomycotina</taxon>
        <taxon>Leotiomycetes</taxon>
        <taxon>Helotiales</taxon>
        <taxon>Mollisiaceae</taxon>
        <taxon>Phialocephala</taxon>
        <taxon>Phialocephala fortinii species complex</taxon>
    </lineage>
</organism>
<accession>A0A1L7WUB6</accession>
<dbReference type="Gene3D" id="3.40.50.880">
    <property type="match status" value="1"/>
</dbReference>
<protein>
    <recommendedName>
        <fullName evidence="1">D-lactate dehydratase</fullName>
        <ecNumber evidence="1">4.2.1.130</ecNumber>
    </recommendedName>
</protein>
<evidence type="ECO:0000256" key="1">
    <source>
        <dbReference type="ARBA" id="ARBA00013134"/>
    </source>
</evidence>
<dbReference type="InterPro" id="IPR002818">
    <property type="entry name" value="DJ-1/PfpI"/>
</dbReference>
<dbReference type="EMBL" id="FJOG01000008">
    <property type="protein sequence ID" value="CZR56323.1"/>
    <property type="molecule type" value="Genomic_DNA"/>
</dbReference>
<dbReference type="PANTHER" id="PTHR48094:SF11">
    <property type="entry name" value="GLUTATHIONE-INDEPENDENT GLYOXALASE HSP31-RELATED"/>
    <property type="match status" value="1"/>
</dbReference>
<dbReference type="Proteomes" id="UP000184330">
    <property type="component" value="Unassembled WGS sequence"/>
</dbReference>
<evidence type="ECO:0000313" key="7">
    <source>
        <dbReference type="EMBL" id="CZR56323.1"/>
    </source>
</evidence>
<gene>
    <name evidence="7" type="ORF">PAC_06211</name>
</gene>